<dbReference type="AlphaFoldDB" id="A0A852TIT6"/>
<evidence type="ECO:0000313" key="3">
    <source>
        <dbReference type="EMBL" id="NYE08682.1"/>
    </source>
</evidence>
<comment type="caution">
    <text evidence="3">The sequence shown here is derived from an EMBL/GenBank/DDBJ whole genome shotgun (WGS) entry which is preliminary data.</text>
</comment>
<gene>
    <name evidence="3" type="ORF">F4694_005531</name>
</gene>
<evidence type="ECO:0000313" key="4">
    <source>
        <dbReference type="Proteomes" id="UP000548423"/>
    </source>
</evidence>
<reference evidence="4" key="2">
    <citation type="submission" date="2020-08" db="EMBL/GenBank/DDBJ databases">
        <title>The Agave Microbiome: Exploring the role of microbial communities in plant adaptations to desert environments.</title>
        <authorList>
            <person name="Partida-Martinez L.P."/>
        </authorList>
    </citation>
    <scope>NUCLEOTIDE SEQUENCE [LARGE SCALE GENOMIC DNA]</scope>
    <source>
        <strain evidence="4">AT2.8</strain>
    </source>
</reference>
<dbReference type="InterPro" id="IPR033434">
    <property type="entry name" value="MucB/RseB_N"/>
</dbReference>
<sequence length="437" mass="50858">MENRLENLKEKMDETILKDVYFDDKQYQKVLNSIKKSKFQKHVFPLKNKFNTVLSASVVSLMFLGITYFVGTQLNLFNGPEVKQANERKENMQESLEPSNEKTAYIPSKQEENYDEMTKEEILTKMINTVDYFETAIGEFKSFSEGDPGYTVIEYAISLKNQPGGYGKRTYTENGKNDTFYEYYNDGTVWNLMEQTHTYSQMSYSEGSSSGTLKIEEAFSKDNEGINVTKYRERPPIGSANETLFPYEIASNYTRDLSKWEIEKQNEELLGHNTLVIKGTKNHRDFQTFRFWVDKDTGILVKYETYNSAGDVVDYLYPSKLEINVPIDSEQFKPNLDGYRIDDQYEKPSITTGNIDEQIPEELKAQWEEVRKNPNETAILHLNNKWYIHVKRGYLVNYIDEEKGILYFAKASAVKSLLNFHALVEGYNVETLKMVYE</sequence>
<keyword evidence="3" id="KW-0449">Lipoprotein</keyword>
<dbReference type="Pfam" id="PF03888">
    <property type="entry name" value="MucB_RseB"/>
    <property type="match status" value="1"/>
</dbReference>
<accession>A0A852TIT6</accession>
<evidence type="ECO:0000256" key="1">
    <source>
        <dbReference type="SAM" id="Phobius"/>
    </source>
</evidence>
<dbReference type="Proteomes" id="UP000548423">
    <property type="component" value="Unassembled WGS sequence"/>
</dbReference>
<name>A0A852TIT6_9BACI</name>
<feature type="transmembrane region" description="Helical" evidence="1">
    <location>
        <begin position="50"/>
        <end position="70"/>
    </location>
</feature>
<evidence type="ECO:0000259" key="2">
    <source>
        <dbReference type="Pfam" id="PF03888"/>
    </source>
</evidence>
<keyword evidence="1" id="KW-0812">Transmembrane</keyword>
<keyword evidence="1" id="KW-0472">Membrane</keyword>
<dbReference type="SUPFAM" id="SSF89392">
    <property type="entry name" value="Prokaryotic lipoproteins and lipoprotein localization factors"/>
    <property type="match status" value="1"/>
</dbReference>
<dbReference type="Gene3D" id="2.50.20.10">
    <property type="entry name" value="Lipoprotein localisation LolA/LolB/LppX"/>
    <property type="match status" value="1"/>
</dbReference>
<keyword evidence="1" id="KW-1133">Transmembrane helix</keyword>
<dbReference type="InterPro" id="IPR029046">
    <property type="entry name" value="LolA/LolB/LppX"/>
</dbReference>
<organism evidence="3 4">
    <name type="scientific">Neobacillus niacini</name>
    <dbReference type="NCBI Taxonomy" id="86668"/>
    <lineage>
        <taxon>Bacteria</taxon>
        <taxon>Bacillati</taxon>
        <taxon>Bacillota</taxon>
        <taxon>Bacilli</taxon>
        <taxon>Bacillales</taxon>
        <taxon>Bacillaceae</taxon>
        <taxon>Neobacillus</taxon>
    </lineage>
</organism>
<reference evidence="4" key="1">
    <citation type="submission" date="2020-07" db="EMBL/GenBank/DDBJ databases">
        <authorList>
            <person name="Partida-Martinez L."/>
            <person name="Huntemann M."/>
            <person name="Clum A."/>
            <person name="Wang J."/>
            <person name="Palaniappan K."/>
            <person name="Ritter S."/>
            <person name="Chen I.-M."/>
            <person name="Stamatis D."/>
            <person name="Reddy T."/>
            <person name="O'Malley R."/>
            <person name="Daum C."/>
            <person name="Shapiro N."/>
            <person name="Ivanova N."/>
            <person name="Kyrpides N."/>
            <person name="Woyke T."/>
        </authorList>
    </citation>
    <scope>NUCLEOTIDE SEQUENCE [LARGE SCALE GENOMIC DNA]</scope>
    <source>
        <strain evidence="4">AT2.8</strain>
    </source>
</reference>
<feature type="domain" description="MucB/RseB N-terminal" evidence="2">
    <location>
        <begin position="288"/>
        <end position="335"/>
    </location>
</feature>
<protein>
    <submittedName>
        <fullName evidence="3">Outer membrane lipoprotein-sorting protein</fullName>
    </submittedName>
</protein>
<dbReference type="EMBL" id="JACCBX010000015">
    <property type="protein sequence ID" value="NYE08682.1"/>
    <property type="molecule type" value="Genomic_DNA"/>
</dbReference>
<proteinExistence type="predicted"/>